<evidence type="ECO:0000256" key="1">
    <source>
        <dbReference type="SAM" id="MobiDB-lite"/>
    </source>
</evidence>
<feature type="region of interest" description="Disordered" evidence="1">
    <location>
        <begin position="1"/>
        <end position="21"/>
    </location>
</feature>
<proteinExistence type="predicted"/>
<feature type="compositionally biased region" description="Polar residues" evidence="1">
    <location>
        <begin position="1"/>
        <end position="12"/>
    </location>
</feature>
<dbReference type="AlphaFoldDB" id="A0A162SYS7"/>
<reference evidence="2 3" key="1">
    <citation type="submission" date="2016-03" db="EMBL/GenBank/DDBJ databases">
        <title>EvidentialGene: Evidence-directed Construction of Genes on Genomes.</title>
        <authorList>
            <person name="Gilbert D.G."/>
            <person name="Choi J.-H."/>
            <person name="Mockaitis K."/>
            <person name="Colbourne J."/>
            <person name="Pfrender M."/>
        </authorList>
    </citation>
    <scope>NUCLEOTIDE SEQUENCE [LARGE SCALE GENOMIC DNA]</scope>
    <source>
        <strain evidence="2 3">Xinb3</strain>
        <tissue evidence="2">Complete organism</tissue>
    </source>
</reference>
<accession>A0A162SYS7</accession>
<dbReference type="Proteomes" id="UP000076858">
    <property type="component" value="Unassembled WGS sequence"/>
</dbReference>
<organism evidence="2 3">
    <name type="scientific">Daphnia magna</name>
    <dbReference type="NCBI Taxonomy" id="35525"/>
    <lineage>
        <taxon>Eukaryota</taxon>
        <taxon>Metazoa</taxon>
        <taxon>Ecdysozoa</taxon>
        <taxon>Arthropoda</taxon>
        <taxon>Crustacea</taxon>
        <taxon>Branchiopoda</taxon>
        <taxon>Diplostraca</taxon>
        <taxon>Cladocera</taxon>
        <taxon>Anomopoda</taxon>
        <taxon>Daphniidae</taxon>
        <taxon>Daphnia</taxon>
    </lineage>
</organism>
<comment type="caution">
    <text evidence="2">The sequence shown here is derived from an EMBL/GenBank/DDBJ whole genome shotgun (WGS) entry which is preliminary data.</text>
</comment>
<gene>
    <name evidence="2" type="ORF">APZ42_011751</name>
</gene>
<dbReference type="EMBL" id="LRGB01000024">
    <property type="protein sequence ID" value="KZS21746.1"/>
    <property type="molecule type" value="Genomic_DNA"/>
</dbReference>
<evidence type="ECO:0000313" key="3">
    <source>
        <dbReference type="Proteomes" id="UP000076858"/>
    </source>
</evidence>
<keyword evidence="3" id="KW-1185">Reference proteome</keyword>
<evidence type="ECO:0000313" key="2">
    <source>
        <dbReference type="EMBL" id="KZS21746.1"/>
    </source>
</evidence>
<sequence>MPSLREQGSLTKTTDKTNKRRVKYTNHLTLQVCSERPSYQMFEYASRKFDKQEKNVPEELLRNFSHPIVSRL</sequence>
<protein>
    <submittedName>
        <fullName evidence="2">Uncharacterized protein</fullName>
    </submittedName>
</protein>
<name>A0A162SYS7_9CRUS</name>